<name>E8V073_TERSS</name>
<gene>
    <name evidence="1" type="ordered locus">AciPR4_2512</name>
</gene>
<keyword evidence="2" id="KW-1185">Reference proteome</keyword>
<dbReference type="HOGENOM" id="CLU_377182_0_0_0"/>
<dbReference type="eggNOG" id="COG3292">
    <property type="taxonomic scope" value="Bacteria"/>
</dbReference>
<dbReference type="EMBL" id="CP002467">
    <property type="protein sequence ID" value="ADV83291.1"/>
    <property type="molecule type" value="Genomic_DNA"/>
</dbReference>
<reference evidence="1 2" key="1">
    <citation type="journal article" date="2012" name="Stand. Genomic Sci.">
        <title>Complete genome sequence of Terriglobus saanensis type strain SP1PR4(T), an Acidobacteria from tundra soil.</title>
        <authorList>
            <person name="Rawat S.R."/>
            <person name="Mannisto M.K."/>
            <person name="Starovoytov V."/>
            <person name="Goodwin L."/>
            <person name="Nolan M."/>
            <person name="Hauser L."/>
            <person name="Land M."/>
            <person name="Davenport K.W."/>
            <person name="Woyke T."/>
            <person name="Haggblom M.M."/>
        </authorList>
    </citation>
    <scope>NUCLEOTIDE SEQUENCE</scope>
    <source>
        <strain evidence="2">ATCC BAA-1853 / DSM 23119 / SP1PR4</strain>
    </source>
</reference>
<dbReference type="AlphaFoldDB" id="E8V073"/>
<organism evidence="1 2">
    <name type="scientific">Terriglobus saanensis (strain ATCC BAA-1853 / DSM 23119 / SP1PR4)</name>
    <dbReference type="NCBI Taxonomy" id="401053"/>
    <lineage>
        <taxon>Bacteria</taxon>
        <taxon>Pseudomonadati</taxon>
        <taxon>Acidobacteriota</taxon>
        <taxon>Terriglobia</taxon>
        <taxon>Terriglobales</taxon>
        <taxon>Acidobacteriaceae</taxon>
        <taxon>Terriglobus</taxon>
    </lineage>
</organism>
<evidence type="ECO:0000313" key="2">
    <source>
        <dbReference type="Proteomes" id="UP000006844"/>
    </source>
</evidence>
<sequence length="735" mass="73915">MKNFTEDLFPTRFNQCPEEKEVMKSSISMRLPGKISDPRSVCSLGAFGIAWLAAGLLTLAGCSSGGGSSSKPQVGAIAFTDVNGTPQKTAPTSLTVGQGIYVDVNLTNDPQLLGADWSVTCGSAPPPGTPLPPGQPQDESCGTFTPAHTISGPIPSYVIDGKGYVAFYTAPAATPKQGVVTLFASSTVDHTRFTSVTLTIGGLPISVGFAPAAPSVLGVNATVQLKAALTNDATNAGVNWSVLCGSTACGSFSATQTISGVITTYTAPAAIPNGGTVKVTATSVADPTKAVSSTIQIVPISISVTPQTLSVGTAATTSLIATVAHDGANKGADWSVACTNTKTPGSCGTITAHTMSGAEATYTAPSVTDIAVGSTIVITATSTADSTKSATATVTTIQGDFVAGLAQAAHEPLRGALVTLYAAMTSDTALSPSTNANNVSAVTTAMTDSKGGFSIPYGYECPKPDAQMYLVSTGGNAGSGINPDLSLLAALGPCSHLDATRFVINEATTVAAVYALSGFMKDAQTVGSASASPVGMVAAFSTAADLVDVTSGVVHTHTVSGIGVIPRPKINTLANLLSACAKTAGSAVGDGSACDRLFRATNPGATTSTQASNTLQALLDLVQKATGSLNHHASLETLYELAASSSSFGPAISANPDDWTLSVQFPNGTGGQELNAAGISFTKFMTTEGAPFIDPAGNVWIRGNGNATTEFVGGASYARDPQALIPTIAATETLP</sequence>
<proteinExistence type="predicted"/>
<protein>
    <submittedName>
        <fullName evidence="1">Uncharacterized protein</fullName>
    </submittedName>
</protein>
<dbReference type="STRING" id="401053.AciPR4_2512"/>
<accession>E8V073</accession>
<dbReference type="Proteomes" id="UP000006844">
    <property type="component" value="Chromosome"/>
</dbReference>
<dbReference type="KEGG" id="tsa:AciPR4_2512"/>
<evidence type="ECO:0000313" key="1">
    <source>
        <dbReference type="EMBL" id="ADV83291.1"/>
    </source>
</evidence>